<proteinExistence type="predicted"/>
<dbReference type="PANTHER" id="PTHR33908">
    <property type="entry name" value="MANNOSYLTRANSFERASE YKCB-RELATED"/>
    <property type="match status" value="1"/>
</dbReference>
<evidence type="ECO:0000313" key="10">
    <source>
        <dbReference type="EMBL" id="VFS73647.1"/>
    </source>
</evidence>
<dbReference type="EMBL" id="CAADJD010000022">
    <property type="protein sequence ID" value="VFS73647.1"/>
    <property type="molecule type" value="Genomic_DNA"/>
</dbReference>
<dbReference type="PANTHER" id="PTHR33908:SF11">
    <property type="entry name" value="MEMBRANE PROTEIN"/>
    <property type="match status" value="1"/>
</dbReference>
<keyword evidence="2" id="KW-1003">Cell membrane</keyword>
<reference evidence="10 11" key="1">
    <citation type="submission" date="2019-03" db="EMBL/GenBank/DDBJ databases">
        <authorList>
            <consortium name="Pathogen Informatics"/>
        </authorList>
    </citation>
    <scope>NUCLEOTIDE SEQUENCE [LARGE SCALE GENOMIC DNA]</scope>
    <source>
        <strain evidence="10 11">NCTC12993</strain>
    </source>
</reference>
<keyword evidence="11" id="KW-1185">Reference proteome</keyword>
<dbReference type="InterPro" id="IPR050297">
    <property type="entry name" value="LipidA_mod_glycosyltrf_83"/>
</dbReference>
<protein>
    <recommendedName>
        <fullName evidence="9">Glycosyltransferase RgtA/B/C/D-like domain-containing protein</fullName>
    </recommendedName>
</protein>
<evidence type="ECO:0000256" key="5">
    <source>
        <dbReference type="ARBA" id="ARBA00022692"/>
    </source>
</evidence>
<evidence type="ECO:0000259" key="9">
    <source>
        <dbReference type="Pfam" id="PF13231"/>
    </source>
</evidence>
<feature type="transmembrane region" description="Helical" evidence="8">
    <location>
        <begin position="191"/>
        <end position="212"/>
    </location>
</feature>
<dbReference type="RefSeq" id="WP_061281222.1">
    <property type="nucleotide sequence ID" value="NZ_BCTM01000008.1"/>
</dbReference>
<gene>
    <name evidence="10" type="ORF">NCTC12993_04997</name>
</gene>
<dbReference type="GO" id="GO:0009103">
    <property type="term" value="P:lipopolysaccharide biosynthetic process"/>
    <property type="evidence" value="ECO:0007669"/>
    <property type="project" value="UniProtKB-ARBA"/>
</dbReference>
<evidence type="ECO:0000313" key="11">
    <source>
        <dbReference type="Proteomes" id="UP000401081"/>
    </source>
</evidence>
<keyword evidence="5 8" id="KW-0812">Transmembrane</keyword>
<evidence type="ECO:0000256" key="8">
    <source>
        <dbReference type="SAM" id="Phobius"/>
    </source>
</evidence>
<feature type="transmembrane region" description="Helical" evidence="8">
    <location>
        <begin position="233"/>
        <end position="256"/>
    </location>
</feature>
<accession>A0A485BIM4</accession>
<sequence length="486" mass="54619">MSRVLLVGWVSLYALLWSVATLLLDPAVPYDAVEALNWAQNAQWGSPKNPWLVGMVWRPVVWFSGIPLNAYWYITHFVAIAVGMGGSWFLAKTLSGSERLAWLALLTLNLSGLINFDIISYNDNYLLVMLWPWMLLFFYLAMSRHCAWWIAFAIAAGLGTMAKYSTLAFVAGVFVATLIVPRLRVCYRQPLFYLALFTGIAMIAPNLVWLWQHDFAAFSWVDSQIKRQFNPEILITLLSIYYPLLFLGGILHHSQIPLRWPGDGGKRVLILVAVLPLAPIVLWFLFHDGGRLTEWLQPFFSLAPALVVACAAAPHRQPARSALLALIGAAALILLGYTTVMVMNVENAGRKMSGVIPFSQQMERLWQQRYGTPLRLVGGIRLAEWLTFYAPSRPKIITPWDNKTKPNIYNTDISRGEIERSGALLIGLPNNGCTVASFTRVLEPWPTLSLDAIEETLYQEDERQGTKALCVGFIRPQEPSPPRSTR</sequence>
<evidence type="ECO:0000256" key="2">
    <source>
        <dbReference type="ARBA" id="ARBA00022475"/>
    </source>
</evidence>
<evidence type="ECO:0000256" key="7">
    <source>
        <dbReference type="ARBA" id="ARBA00023136"/>
    </source>
</evidence>
<dbReference type="Proteomes" id="UP000401081">
    <property type="component" value="Unassembled WGS sequence"/>
</dbReference>
<feature type="transmembrane region" description="Helical" evidence="8">
    <location>
        <begin position="70"/>
        <end position="91"/>
    </location>
</feature>
<organism evidence="10 11">
    <name type="scientific">Kluyvera cryocrescens</name>
    <name type="common">Kluyvera citrophila</name>
    <dbReference type="NCBI Taxonomy" id="580"/>
    <lineage>
        <taxon>Bacteria</taxon>
        <taxon>Pseudomonadati</taxon>
        <taxon>Pseudomonadota</taxon>
        <taxon>Gammaproteobacteria</taxon>
        <taxon>Enterobacterales</taxon>
        <taxon>Enterobacteriaceae</taxon>
        <taxon>Kluyvera</taxon>
    </lineage>
</organism>
<dbReference type="GO" id="GO:0016763">
    <property type="term" value="F:pentosyltransferase activity"/>
    <property type="evidence" value="ECO:0007669"/>
    <property type="project" value="TreeGrafter"/>
</dbReference>
<keyword evidence="3" id="KW-0328">Glycosyltransferase</keyword>
<evidence type="ECO:0000256" key="1">
    <source>
        <dbReference type="ARBA" id="ARBA00004651"/>
    </source>
</evidence>
<keyword evidence="7 8" id="KW-0472">Membrane</keyword>
<dbReference type="AlphaFoldDB" id="A0A485BIM4"/>
<feature type="transmembrane region" description="Helical" evidence="8">
    <location>
        <begin position="268"/>
        <end position="286"/>
    </location>
</feature>
<evidence type="ECO:0000256" key="3">
    <source>
        <dbReference type="ARBA" id="ARBA00022676"/>
    </source>
</evidence>
<feature type="transmembrane region" description="Helical" evidence="8">
    <location>
        <begin position="125"/>
        <end position="142"/>
    </location>
</feature>
<feature type="transmembrane region" description="Helical" evidence="8">
    <location>
        <begin position="149"/>
        <end position="179"/>
    </location>
</feature>
<feature type="domain" description="Glycosyltransferase RgtA/B/C/D-like" evidence="9">
    <location>
        <begin position="73"/>
        <end position="209"/>
    </location>
</feature>
<evidence type="ECO:0000256" key="4">
    <source>
        <dbReference type="ARBA" id="ARBA00022679"/>
    </source>
</evidence>
<dbReference type="InterPro" id="IPR038731">
    <property type="entry name" value="RgtA/B/C-like"/>
</dbReference>
<evidence type="ECO:0000256" key="6">
    <source>
        <dbReference type="ARBA" id="ARBA00022989"/>
    </source>
</evidence>
<name>A0A485BIM4_KLUCR</name>
<keyword evidence="6 8" id="KW-1133">Transmembrane helix</keyword>
<keyword evidence="4" id="KW-0808">Transferase</keyword>
<dbReference type="Pfam" id="PF13231">
    <property type="entry name" value="PMT_2"/>
    <property type="match status" value="1"/>
</dbReference>
<comment type="subcellular location">
    <subcellularLocation>
        <location evidence="1">Cell membrane</location>
        <topology evidence="1">Multi-pass membrane protein</topology>
    </subcellularLocation>
</comment>
<feature type="transmembrane region" description="Helical" evidence="8">
    <location>
        <begin position="321"/>
        <end position="343"/>
    </location>
</feature>
<feature type="transmembrane region" description="Helical" evidence="8">
    <location>
        <begin position="298"/>
        <end position="315"/>
    </location>
</feature>
<dbReference type="GO" id="GO:0005886">
    <property type="term" value="C:plasma membrane"/>
    <property type="evidence" value="ECO:0007669"/>
    <property type="project" value="UniProtKB-SubCell"/>
</dbReference>